<dbReference type="NCBIfam" id="TIGR02449">
    <property type="entry name" value="TIGR02449 family protein"/>
    <property type="match status" value="1"/>
</dbReference>
<proteinExistence type="predicted"/>
<sequence>MAENHTPEQSLVEMERKLEVLIEQAHSLARENQTLRENEQRWLEDRARLIEKNDLARTRVEAMISRLKSLESQA</sequence>
<accession>A0ABQ0A8Q6</accession>
<comment type="caution">
    <text evidence="2">The sequence shown here is derived from an EMBL/GenBank/DDBJ whole genome shotgun (WGS) entry which is preliminary data.</text>
</comment>
<dbReference type="EMBL" id="BAABWN010000005">
    <property type="protein sequence ID" value="GAA6168027.1"/>
    <property type="molecule type" value="Genomic_DNA"/>
</dbReference>
<organism evidence="2 3">
    <name type="scientific">Sessilibacter corallicola</name>
    <dbReference type="NCBI Taxonomy" id="2904075"/>
    <lineage>
        <taxon>Bacteria</taxon>
        <taxon>Pseudomonadati</taxon>
        <taxon>Pseudomonadota</taxon>
        <taxon>Gammaproteobacteria</taxon>
        <taxon>Cellvibrionales</taxon>
        <taxon>Cellvibrionaceae</taxon>
        <taxon>Sessilibacter</taxon>
    </lineage>
</organism>
<reference evidence="2 3" key="1">
    <citation type="submission" date="2024-04" db="EMBL/GenBank/DDBJ databases">
        <title>Draft genome sequence of Sessilibacter corallicola NBRC 116591.</title>
        <authorList>
            <person name="Miyakawa T."/>
            <person name="Kusuya Y."/>
            <person name="Miura T."/>
        </authorList>
    </citation>
    <scope>NUCLEOTIDE SEQUENCE [LARGE SCALE GENOMIC DNA]</scope>
    <source>
        <strain evidence="2 3">KU-00831-HH</strain>
    </source>
</reference>
<gene>
    <name evidence="2" type="ORF">NBRC116591_18380</name>
</gene>
<dbReference type="RefSeq" id="WP_233090832.1">
    <property type="nucleotide sequence ID" value="NZ_BAABWN010000005.1"/>
</dbReference>
<protein>
    <submittedName>
        <fullName evidence="2">TIGR02449 family protein</fullName>
    </submittedName>
</protein>
<name>A0ABQ0A8Q6_9GAMM</name>
<feature type="coiled-coil region" evidence="1">
    <location>
        <begin position="11"/>
        <end position="73"/>
    </location>
</feature>
<dbReference type="InterPro" id="IPR012662">
    <property type="entry name" value="CHP02449"/>
</dbReference>
<evidence type="ECO:0000313" key="3">
    <source>
        <dbReference type="Proteomes" id="UP001465153"/>
    </source>
</evidence>
<keyword evidence="1" id="KW-0175">Coiled coil</keyword>
<evidence type="ECO:0000256" key="1">
    <source>
        <dbReference type="SAM" id="Coils"/>
    </source>
</evidence>
<dbReference type="Proteomes" id="UP001465153">
    <property type="component" value="Unassembled WGS sequence"/>
</dbReference>
<keyword evidence="3" id="KW-1185">Reference proteome</keyword>
<evidence type="ECO:0000313" key="2">
    <source>
        <dbReference type="EMBL" id="GAA6168027.1"/>
    </source>
</evidence>